<sequence>MTGVGSPWDNGTSAMIGGDARNRPARKCQLPASAGSAAREAEADGSRVVWRVQRESGGPAHVDCLLGAPAPFGARESTVSLCGPGWSAMAHSKLCFPGSSDSPASSLK</sequence>
<reference evidence="2" key="1">
    <citation type="submission" date="2017-12" db="EMBL/GenBank/DDBJ databases">
        <title>High-resolution comparative analysis of great ape genomes.</title>
        <authorList>
            <person name="Pollen A."/>
            <person name="Hastie A."/>
            <person name="Hormozdiari F."/>
            <person name="Dougherty M."/>
            <person name="Liu R."/>
            <person name="Chaisson M."/>
            <person name="Hoppe E."/>
            <person name="Hill C."/>
            <person name="Pang A."/>
            <person name="Hillier L."/>
            <person name="Baker C."/>
            <person name="Armstrong J."/>
            <person name="Shendure J."/>
            <person name="Paten B."/>
            <person name="Wilson R."/>
            <person name="Chao H."/>
            <person name="Schneider V."/>
            <person name="Ventura M."/>
            <person name="Kronenberg Z."/>
            <person name="Murali S."/>
            <person name="Gordon D."/>
            <person name="Cantsilieris S."/>
            <person name="Munson K."/>
            <person name="Nelson B."/>
            <person name="Raja A."/>
            <person name="Underwood J."/>
            <person name="Diekhans M."/>
            <person name="Fiddes I."/>
            <person name="Haussler D."/>
            <person name="Eichler E."/>
        </authorList>
    </citation>
    <scope>NUCLEOTIDE SEQUENCE [LARGE SCALE GENOMIC DNA]</scope>
    <source>
        <strain evidence="2">Susie</strain>
    </source>
</reference>
<gene>
    <name evidence="2" type="ORF">CR201_G0055772</name>
</gene>
<protein>
    <submittedName>
        <fullName evidence="2">Uncharacterized protein</fullName>
    </submittedName>
</protein>
<evidence type="ECO:0000313" key="2">
    <source>
        <dbReference type="EMBL" id="PNJ01611.1"/>
    </source>
</evidence>
<organism evidence="2">
    <name type="scientific">Pongo abelii</name>
    <name type="common">Sumatran orangutan</name>
    <name type="synonym">Pongo pygmaeus abelii</name>
    <dbReference type="NCBI Taxonomy" id="9601"/>
    <lineage>
        <taxon>Eukaryota</taxon>
        <taxon>Metazoa</taxon>
        <taxon>Chordata</taxon>
        <taxon>Craniata</taxon>
        <taxon>Vertebrata</taxon>
        <taxon>Euteleostomi</taxon>
        <taxon>Mammalia</taxon>
        <taxon>Eutheria</taxon>
        <taxon>Euarchontoglires</taxon>
        <taxon>Primates</taxon>
        <taxon>Haplorrhini</taxon>
        <taxon>Catarrhini</taxon>
        <taxon>Hominidae</taxon>
        <taxon>Pongo</taxon>
    </lineage>
</organism>
<dbReference type="EMBL" id="NDHI03004260">
    <property type="protein sequence ID" value="PNJ01611.1"/>
    <property type="molecule type" value="Genomic_DNA"/>
</dbReference>
<accession>A0A2J8QZC1</accession>
<dbReference type="AlphaFoldDB" id="A0A2J8QZC1"/>
<feature type="region of interest" description="Disordered" evidence="1">
    <location>
        <begin position="1"/>
        <end position="45"/>
    </location>
</feature>
<name>A0A2J8QZC1_PONAB</name>
<evidence type="ECO:0000256" key="1">
    <source>
        <dbReference type="SAM" id="MobiDB-lite"/>
    </source>
</evidence>
<proteinExistence type="predicted"/>
<comment type="caution">
    <text evidence="2">The sequence shown here is derived from an EMBL/GenBank/DDBJ whole genome shotgun (WGS) entry which is preliminary data.</text>
</comment>